<keyword evidence="2" id="KW-1185">Reference proteome</keyword>
<evidence type="ECO:0000313" key="2">
    <source>
        <dbReference type="Proteomes" id="UP000029713"/>
    </source>
</evidence>
<name>A0A098Y4X2_9ACTN</name>
<dbReference type="AlphaFoldDB" id="A0A098Y4X2"/>
<dbReference type="EMBL" id="JPMX01000076">
    <property type="protein sequence ID" value="KGH45517.1"/>
    <property type="molecule type" value="Genomic_DNA"/>
</dbReference>
<evidence type="ECO:0000313" key="1">
    <source>
        <dbReference type="EMBL" id="KGH45517.1"/>
    </source>
</evidence>
<evidence type="ECO:0008006" key="3">
    <source>
        <dbReference type="Google" id="ProtNLM"/>
    </source>
</evidence>
<sequence>MTRRSRGLDAAEAAAVREQFGVADEQVLRDHAISHVLGALSAAGLHDDLVFFGGTALSRTFLPTLRLSEDIDLIASAPRQVIGPAIEAAVSTGLQRSHGTVSWLPPLAATRGSASSVLIVGDTIQIRVQLLSSSTGYPRWPVELRPLEQRFSDAPPASMVTPTAAAFAGWKAAAWHDRSAARDRYDLWGLSRAGLIDGEAARLFREHGPTAGHVQPWMFDHAPSEAEWLTALGHQGRVQVGPVEARDAVRAAWVGAVDADG</sequence>
<proteinExistence type="predicted"/>
<gene>
    <name evidence="1" type="ORF">IN07_16645</name>
</gene>
<protein>
    <recommendedName>
        <fullName evidence="3">Nucleotidyl transferase AbiEii/AbiGii toxin family protein</fullName>
    </recommendedName>
</protein>
<comment type="caution">
    <text evidence="1">The sequence shown here is derived from an EMBL/GenBank/DDBJ whole genome shotgun (WGS) entry which is preliminary data.</text>
</comment>
<dbReference type="Gene3D" id="3.10.450.620">
    <property type="entry name" value="JHP933, nucleotidyltransferase-like core domain"/>
    <property type="match status" value="1"/>
</dbReference>
<dbReference type="RefSeq" id="WP_052091360.1">
    <property type="nucleotide sequence ID" value="NZ_JPMX01000076.1"/>
</dbReference>
<dbReference type="Pfam" id="PF08843">
    <property type="entry name" value="AbiEii"/>
    <property type="match status" value="1"/>
</dbReference>
<organism evidence="1 2">
    <name type="scientific">Modestobacter caceresii</name>
    <dbReference type="NCBI Taxonomy" id="1522368"/>
    <lineage>
        <taxon>Bacteria</taxon>
        <taxon>Bacillati</taxon>
        <taxon>Actinomycetota</taxon>
        <taxon>Actinomycetes</taxon>
        <taxon>Geodermatophilales</taxon>
        <taxon>Geodermatophilaceae</taxon>
        <taxon>Modestobacter</taxon>
    </lineage>
</organism>
<accession>A0A098Y4X2</accession>
<dbReference type="InterPro" id="IPR014942">
    <property type="entry name" value="AbiEii"/>
</dbReference>
<dbReference type="Proteomes" id="UP000029713">
    <property type="component" value="Unassembled WGS sequence"/>
</dbReference>
<reference evidence="1 2" key="1">
    <citation type="submission" date="2014-07" db="EMBL/GenBank/DDBJ databases">
        <title>Biosystematic studies on Modestobacter strains isolated from extreme hyper-arid desert soil and from historic building.</title>
        <authorList>
            <person name="Bukarasam K."/>
            <person name="Bull A."/>
            <person name="Girard G."/>
            <person name="van Wezel G."/>
            <person name="Goodfellow M."/>
        </authorList>
    </citation>
    <scope>NUCLEOTIDE SEQUENCE [LARGE SCALE GENOMIC DNA]</scope>
    <source>
        <strain evidence="1 2">KNN45-2b</strain>
    </source>
</reference>